<dbReference type="InterPro" id="IPR005373">
    <property type="entry name" value="PHAF1"/>
</dbReference>
<reference evidence="3 4" key="1">
    <citation type="journal article" date="2012" name="PLoS Pathog.">
        <title>Diverse lifestyles and strategies of plant pathogenesis encoded in the genomes of eighteen Dothideomycetes fungi.</title>
        <authorList>
            <person name="Ohm R.A."/>
            <person name="Feau N."/>
            <person name="Henrissat B."/>
            <person name="Schoch C.L."/>
            <person name="Horwitz B.A."/>
            <person name="Barry K.W."/>
            <person name="Condon B.J."/>
            <person name="Copeland A.C."/>
            <person name="Dhillon B."/>
            <person name="Glaser F."/>
            <person name="Hesse C.N."/>
            <person name="Kosti I."/>
            <person name="LaButti K."/>
            <person name="Lindquist E.A."/>
            <person name="Lucas S."/>
            <person name="Salamov A.A."/>
            <person name="Bradshaw R.E."/>
            <person name="Ciuffetti L."/>
            <person name="Hamelin R.C."/>
            <person name="Kema G.H.J."/>
            <person name="Lawrence C."/>
            <person name="Scott J.A."/>
            <person name="Spatafora J.W."/>
            <person name="Turgeon B.G."/>
            <person name="de Wit P.J.G.M."/>
            <person name="Zhong S."/>
            <person name="Goodwin S.B."/>
            <person name="Grigoriev I.V."/>
        </authorList>
    </citation>
    <scope>NUCLEOTIDE SEQUENCE [LARGE SCALE GENOMIC DNA]</scope>
    <source>
        <strain evidence="3 4">UAMH 10762</strain>
    </source>
</reference>
<dbReference type="RefSeq" id="XP_007678278.1">
    <property type="nucleotide sequence ID" value="XM_007680088.1"/>
</dbReference>
<dbReference type="HOGENOM" id="CLU_032056_3_0_1"/>
<feature type="compositionally biased region" description="Low complexity" evidence="2">
    <location>
        <begin position="291"/>
        <end position="304"/>
    </location>
</feature>
<dbReference type="GO" id="GO:0005802">
    <property type="term" value="C:trans-Golgi network"/>
    <property type="evidence" value="ECO:0007669"/>
    <property type="project" value="TreeGrafter"/>
</dbReference>
<sequence length="504" mass="55048">MTAMTVAVVPGRSLGPFALGASLHEILGLVKDDRQQYPAIDLHYSQAEPLVSPVVVTLPGNGIRMRFDGADQRLRLIEVQDFSKIRLQHKGSDLIKNHDDTAHSAGPVFKRVYSLFGPSYPGEYAPPKDRSPYGAYVLSWPGVAFNFPLLHSAWSEEKDHVSLLGSHVASAATSLALFEGRSWPEARRDLFVKQPSGPRMSALASRPKEGLPPEIEVAEVRGDGRVDFFRLNPASAFPITLNQTTTQDLISELGPPDTTYRREETAPPTEQPVHRRAGSSSRPMSNGRPYGGSPSSFSSTGTDTFETDFDSSNAEEDVHDRAARQKFWCYFSHGLDILVGPPTDRASKTGDEIVQRTPLLASTSTVVLKVIIHGNIPGSYAFNRHRRLRWTINLLDPTSSAPNTSGTHLTSEQNFDADIKPALLSVFSGTRSEGKVVNRTWSGGGSSSDSSFFLPDADEDVEGMEIEGESENSEQWLGNTKLYAFPGLVFEVLENGCVSALTVC</sequence>
<keyword evidence="4" id="KW-1185">Reference proteome</keyword>
<name>M2MCW3_BAUPA</name>
<dbReference type="OrthoDB" id="411211at2759"/>
<comment type="similarity">
    <text evidence="1">Belongs to the PHAF1 family.</text>
</comment>
<dbReference type="InterPro" id="IPR039156">
    <property type="entry name" value="PHAF1/BROMI"/>
</dbReference>
<dbReference type="Pfam" id="PF03676">
    <property type="entry name" value="PHAF1"/>
    <property type="match status" value="2"/>
</dbReference>
<gene>
    <name evidence="3" type="ORF">BAUCODRAFT_124012</name>
</gene>
<dbReference type="eggNOG" id="KOG2819">
    <property type="taxonomic scope" value="Eukaryota"/>
</dbReference>
<evidence type="ECO:0000313" key="3">
    <source>
        <dbReference type="EMBL" id="EMC94376.1"/>
    </source>
</evidence>
<evidence type="ECO:0000256" key="1">
    <source>
        <dbReference type="ARBA" id="ARBA00024339"/>
    </source>
</evidence>
<dbReference type="AlphaFoldDB" id="M2MCW3"/>
<accession>M2MCW3</accession>
<evidence type="ECO:0000313" key="4">
    <source>
        <dbReference type="Proteomes" id="UP000011761"/>
    </source>
</evidence>
<organism evidence="3 4">
    <name type="scientific">Baudoinia panamericana (strain UAMH 10762)</name>
    <name type="common">Angels' share fungus</name>
    <name type="synonym">Baudoinia compniacensis (strain UAMH 10762)</name>
    <dbReference type="NCBI Taxonomy" id="717646"/>
    <lineage>
        <taxon>Eukaryota</taxon>
        <taxon>Fungi</taxon>
        <taxon>Dikarya</taxon>
        <taxon>Ascomycota</taxon>
        <taxon>Pezizomycotina</taxon>
        <taxon>Dothideomycetes</taxon>
        <taxon>Dothideomycetidae</taxon>
        <taxon>Mycosphaerellales</taxon>
        <taxon>Teratosphaeriaceae</taxon>
        <taxon>Baudoinia</taxon>
    </lineage>
</organism>
<dbReference type="GeneID" id="19107843"/>
<protein>
    <submittedName>
        <fullName evidence="3">Uncharacterized protein</fullName>
    </submittedName>
</protein>
<evidence type="ECO:0000256" key="2">
    <source>
        <dbReference type="SAM" id="MobiDB-lite"/>
    </source>
</evidence>
<dbReference type="PANTHER" id="PTHR13465">
    <property type="entry name" value="UPF0183 PROTEIN"/>
    <property type="match status" value="1"/>
</dbReference>
<dbReference type="Proteomes" id="UP000011761">
    <property type="component" value="Unassembled WGS sequence"/>
</dbReference>
<proteinExistence type="inferred from homology"/>
<feature type="region of interest" description="Disordered" evidence="2">
    <location>
        <begin position="247"/>
        <end position="317"/>
    </location>
</feature>
<dbReference type="OMA" id="YRKNDQK"/>
<dbReference type="GO" id="GO:0043001">
    <property type="term" value="P:Golgi to plasma membrane protein transport"/>
    <property type="evidence" value="ECO:0007669"/>
    <property type="project" value="TreeGrafter"/>
</dbReference>
<feature type="compositionally biased region" description="Acidic residues" evidence="2">
    <location>
        <begin position="305"/>
        <end position="315"/>
    </location>
</feature>
<dbReference type="EMBL" id="KB445558">
    <property type="protein sequence ID" value="EMC94376.1"/>
    <property type="molecule type" value="Genomic_DNA"/>
</dbReference>
<dbReference type="PANTHER" id="PTHR13465:SF2">
    <property type="entry name" value="PHAGOSOME ASSEMBLY FACTOR 1"/>
    <property type="match status" value="1"/>
</dbReference>
<dbReference type="KEGG" id="bcom:BAUCODRAFT_124012"/>